<organism evidence="2 3">
    <name type="scientific">Acidihalobacter prosperus</name>
    <dbReference type="NCBI Taxonomy" id="160660"/>
    <lineage>
        <taxon>Bacteria</taxon>
        <taxon>Pseudomonadati</taxon>
        <taxon>Pseudomonadota</taxon>
        <taxon>Gammaproteobacteria</taxon>
        <taxon>Chromatiales</taxon>
        <taxon>Ectothiorhodospiraceae</taxon>
        <taxon>Acidihalobacter</taxon>
    </lineage>
</organism>
<dbReference type="InterPro" id="IPR004843">
    <property type="entry name" value="Calcineurin-like_PHP"/>
</dbReference>
<accession>A0A1A6C036</accession>
<dbReference type="EMBL" id="JQSG02000006">
    <property type="protein sequence ID" value="OBS07920.1"/>
    <property type="molecule type" value="Genomic_DNA"/>
</dbReference>
<dbReference type="PANTHER" id="PTHR37844:SF2">
    <property type="entry name" value="SER_THR PROTEIN PHOSPHATASE SUPERFAMILY (AFU_ORTHOLOGUE AFUA_1G14840)"/>
    <property type="match status" value="1"/>
</dbReference>
<dbReference type="OrthoDB" id="356681at2"/>
<comment type="caution">
    <text evidence="2">The sequence shown here is derived from an EMBL/GenBank/DDBJ whole genome shotgun (WGS) entry which is preliminary data.</text>
</comment>
<reference evidence="2 3" key="1">
    <citation type="journal article" date="2014" name="Genome Announc.">
        <title>Draft Genome Sequence of the Iron-Oxidizing, Acidophilic, and Halotolerant 'Thiobacillus prosperus' Type Strain DSM 5130.</title>
        <authorList>
            <person name="Ossandon F.J."/>
            <person name="Cardenas J.P."/>
            <person name="Corbett M."/>
            <person name="Quatrini R."/>
            <person name="Holmes D.S."/>
            <person name="Watkin E."/>
        </authorList>
    </citation>
    <scope>NUCLEOTIDE SEQUENCE [LARGE SCALE GENOMIC DNA]</scope>
    <source>
        <strain evidence="2 3">DSM 5130</strain>
    </source>
</reference>
<sequence length="274" mass="29898">MRVQILSDLHLEIALRADRPKPVPDGADSPLRVADDADLVVLAGDILSAARPDLMRWLGNVARAADRPFVYVPGNHEFYGCEYHEALENLYRFFSGTSIYPLHDEALVMDGVRFLGTTLWSDFAAGVDAAAGETQADAIAVANRYLNDSRRISIDTPQGRVPFEAAQALEKHVEARYFLETSLAQPFDGKTVVVTHHAPCVDASMHPGYPLGLSTGGFASELSHLLPDADVWIWGHTHANVDIRHDETRLLSNQAGYPGEAVPGGFDGLKTIDI</sequence>
<evidence type="ECO:0000259" key="1">
    <source>
        <dbReference type="Pfam" id="PF00149"/>
    </source>
</evidence>
<dbReference type="InterPro" id="IPR029052">
    <property type="entry name" value="Metallo-depent_PP-like"/>
</dbReference>
<dbReference type="Pfam" id="PF00149">
    <property type="entry name" value="Metallophos"/>
    <property type="match status" value="1"/>
</dbReference>
<gene>
    <name evidence="2" type="ORF">Thpro_022170</name>
</gene>
<evidence type="ECO:0000313" key="3">
    <source>
        <dbReference type="Proteomes" id="UP000029273"/>
    </source>
</evidence>
<dbReference type="Gene3D" id="3.60.21.10">
    <property type="match status" value="1"/>
</dbReference>
<dbReference type="GO" id="GO:0016787">
    <property type="term" value="F:hydrolase activity"/>
    <property type="evidence" value="ECO:0007669"/>
    <property type="project" value="InterPro"/>
</dbReference>
<dbReference type="RefSeq" id="WP_065089635.1">
    <property type="nucleotide sequence ID" value="NZ_JQSG02000006.1"/>
</dbReference>
<protein>
    <recommendedName>
        <fullName evidence="1">Calcineurin-like phosphoesterase domain-containing protein</fullName>
    </recommendedName>
</protein>
<dbReference type="AlphaFoldDB" id="A0A1A6C036"/>
<keyword evidence="3" id="KW-1185">Reference proteome</keyword>
<name>A0A1A6C036_9GAMM</name>
<dbReference type="SUPFAM" id="SSF56300">
    <property type="entry name" value="Metallo-dependent phosphatases"/>
    <property type="match status" value="1"/>
</dbReference>
<evidence type="ECO:0000313" key="2">
    <source>
        <dbReference type="EMBL" id="OBS07920.1"/>
    </source>
</evidence>
<dbReference type="PANTHER" id="PTHR37844">
    <property type="entry name" value="SER/THR PROTEIN PHOSPHATASE SUPERFAMILY (AFU_ORTHOLOGUE AFUA_1G14840)"/>
    <property type="match status" value="1"/>
</dbReference>
<proteinExistence type="predicted"/>
<dbReference type="Proteomes" id="UP000029273">
    <property type="component" value="Unassembled WGS sequence"/>
</dbReference>
<feature type="domain" description="Calcineurin-like phosphoesterase" evidence="1">
    <location>
        <begin position="1"/>
        <end position="239"/>
    </location>
</feature>